<dbReference type="EC" id="1.1.1.25" evidence="4"/>
<dbReference type="Gene3D" id="3.40.50.720">
    <property type="entry name" value="NAD(P)-binding Rossmann-like Domain"/>
    <property type="match status" value="1"/>
</dbReference>
<evidence type="ECO:0000313" key="5">
    <source>
        <dbReference type="Proteomes" id="UP000319836"/>
    </source>
</evidence>
<keyword evidence="2" id="KW-0028">Amino-acid biosynthesis</keyword>
<evidence type="ECO:0000256" key="1">
    <source>
        <dbReference type="ARBA" id="ARBA00004871"/>
    </source>
</evidence>
<keyword evidence="2" id="KW-0057">Aromatic amino acid biosynthesis</keyword>
<dbReference type="GO" id="GO:0009423">
    <property type="term" value="P:chorismate biosynthetic process"/>
    <property type="evidence" value="ECO:0007669"/>
    <property type="project" value="TreeGrafter"/>
</dbReference>
<dbReference type="GO" id="GO:0050661">
    <property type="term" value="F:NADP binding"/>
    <property type="evidence" value="ECO:0007669"/>
    <property type="project" value="TreeGrafter"/>
</dbReference>
<organism evidence="4 5">
    <name type="scientific">Eiseniibacteriota bacterium</name>
    <dbReference type="NCBI Taxonomy" id="2212470"/>
    <lineage>
        <taxon>Bacteria</taxon>
        <taxon>Candidatus Eiseniibacteriota</taxon>
    </lineage>
</organism>
<dbReference type="GO" id="GO:0019632">
    <property type="term" value="P:shikimate metabolic process"/>
    <property type="evidence" value="ECO:0007669"/>
    <property type="project" value="TreeGrafter"/>
</dbReference>
<dbReference type="GO" id="GO:0004764">
    <property type="term" value="F:shikimate 3-dehydrogenase (NADP+) activity"/>
    <property type="evidence" value="ECO:0007669"/>
    <property type="project" value="UniProtKB-EC"/>
</dbReference>
<accession>A0A538UAN9</accession>
<evidence type="ECO:0000313" key="4">
    <source>
        <dbReference type="EMBL" id="TMQ72920.1"/>
    </source>
</evidence>
<gene>
    <name evidence="4" type="primary">aroE</name>
    <name evidence="4" type="ORF">E6K80_01495</name>
</gene>
<dbReference type="InterPro" id="IPR046346">
    <property type="entry name" value="Aminoacid_DH-like_N_sf"/>
</dbReference>
<dbReference type="Gene3D" id="3.40.50.10860">
    <property type="entry name" value="Leucine Dehydrogenase, chain A, domain 1"/>
    <property type="match status" value="1"/>
</dbReference>
<feature type="non-terminal residue" evidence="4">
    <location>
        <position position="210"/>
    </location>
</feature>
<dbReference type="Pfam" id="PF08501">
    <property type="entry name" value="Shikimate_dh_N"/>
    <property type="match status" value="1"/>
</dbReference>
<dbReference type="InterPro" id="IPR022893">
    <property type="entry name" value="Shikimate_DH_fam"/>
</dbReference>
<sequence>MSAGIALAVLGDPLAYTRSPALHRAGLAAVGVPGSSAALRTSADALGERLRELAAHGFRGANLTTPLKEIALEHVDRVSEPARRARSVNTIGFGPDGTWGDTTDGPGFADFLGTLGRDPGRERVWILGAGGAARSVALALVEIGASVAVSARRPEAARASWRGIPGVVMRSWGAAPPVAEPTLVINATPSDPARLDRLPRRTLIVDLRYG</sequence>
<evidence type="ECO:0000259" key="3">
    <source>
        <dbReference type="Pfam" id="PF08501"/>
    </source>
</evidence>
<reference evidence="4 5" key="1">
    <citation type="journal article" date="2019" name="Nat. Microbiol.">
        <title>Mediterranean grassland soil C-N compound turnover is dependent on rainfall and depth, and is mediated by genomically divergent microorganisms.</title>
        <authorList>
            <person name="Diamond S."/>
            <person name="Andeer P.F."/>
            <person name="Li Z."/>
            <person name="Crits-Christoph A."/>
            <person name="Burstein D."/>
            <person name="Anantharaman K."/>
            <person name="Lane K.R."/>
            <person name="Thomas B.C."/>
            <person name="Pan C."/>
            <person name="Northen T.R."/>
            <person name="Banfield J.F."/>
        </authorList>
    </citation>
    <scope>NUCLEOTIDE SEQUENCE [LARGE SCALE GENOMIC DNA]</scope>
    <source>
        <strain evidence="4">WS_10</strain>
    </source>
</reference>
<dbReference type="SUPFAM" id="SSF51735">
    <property type="entry name" value="NAD(P)-binding Rossmann-fold domains"/>
    <property type="match status" value="1"/>
</dbReference>
<dbReference type="InterPro" id="IPR036291">
    <property type="entry name" value="NAD(P)-bd_dom_sf"/>
</dbReference>
<dbReference type="GO" id="GO:0009073">
    <property type="term" value="P:aromatic amino acid family biosynthetic process"/>
    <property type="evidence" value="ECO:0007669"/>
    <property type="project" value="UniProtKB-KW"/>
</dbReference>
<dbReference type="Proteomes" id="UP000319836">
    <property type="component" value="Unassembled WGS sequence"/>
</dbReference>
<protein>
    <submittedName>
        <fullName evidence="4">Shikimate dehydrogenase</fullName>
        <ecNumber evidence="4">1.1.1.25</ecNumber>
    </submittedName>
</protein>
<evidence type="ECO:0000256" key="2">
    <source>
        <dbReference type="ARBA" id="ARBA00023141"/>
    </source>
</evidence>
<proteinExistence type="predicted"/>
<comment type="pathway">
    <text evidence="1">Metabolic intermediate biosynthesis; chorismate biosynthesis; chorismate from D-erythrose 4-phosphate and phosphoenolpyruvate: step 4/7.</text>
</comment>
<keyword evidence="4" id="KW-0560">Oxidoreductase</keyword>
<dbReference type="GO" id="GO:0005829">
    <property type="term" value="C:cytosol"/>
    <property type="evidence" value="ECO:0007669"/>
    <property type="project" value="TreeGrafter"/>
</dbReference>
<comment type="caution">
    <text evidence="4">The sequence shown here is derived from an EMBL/GenBank/DDBJ whole genome shotgun (WGS) entry which is preliminary data.</text>
</comment>
<dbReference type="InterPro" id="IPR013708">
    <property type="entry name" value="Shikimate_DH-bd_N"/>
</dbReference>
<name>A0A538UAN9_UNCEI</name>
<dbReference type="SUPFAM" id="SSF53223">
    <property type="entry name" value="Aminoacid dehydrogenase-like, N-terminal domain"/>
    <property type="match status" value="1"/>
</dbReference>
<dbReference type="PANTHER" id="PTHR21089">
    <property type="entry name" value="SHIKIMATE DEHYDROGENASE"/>
    <property type="match status" value="1"/>
</dbReference>
<dbReference type="PANTHER" id="PTHR21089:SF1">
    <property type="entry name" value="BIFUNCTIONAL 3-DEHYDROQUINATE DEHYDRATASE_SHIKIMATE DEHYDROGENASE, CHLOROPLASTIC"/>
    <property type="match status" value="1"/>
</dbReference>
<dbReference type="AlphaFoldDB" id="A0A538UAN9"/>
<feature type="domain" description="Shikimate dehydrogenase substrate binding N-terminal" evidence="3">
    <location>
        <begin position="9"/>
        <end position="91"/>
    </location>
</feature>
<dbReference type="EMBL" id="VBPA01000033">
    <property type="protein sequence ID" value="TMQ72920.1"/>
    <property type="molecule type" value="Genomic_DNA"/>
</dbReference>